<reference evidence="2 3" key="1">
    <citation type="journal article" date="2020" name="Nature">
        <title>Six reference-quality genomes reveal evolution of bat adaptations.</title>
        <authorList>
            <person name="Jebb D."/>
            <person name="Huang Z."/>
            <person name="Pippel M."/>
            <person name="Hughes G.M."/>
            <person name="Lavrichenko K."/>
            <person name="Devanna P."/>
            <person name="Winkler S."/>
            <person name="Jermiin L.S."/>
            <person name="Skirmuntt E.C."/>
            <person name="Katzourakis A."/>
            <person name="Burkitt-Gray L."/>
            <person name="Ray D.A."/>
            <person name="Sullivan K.A.M."/>
            <person name="Roscito J.G."/>
            <person name="Kirilenko B.M."/>
            <person name="Davalos L.M."/>
            <person name="Corthals A.P."/>
            <person name="Power M.L."/>
            <person name="Jones G."/>
            <person name="Ransome R.D."/>
            <person name="Dechmann D.K.N."/>
            <person name="Locatelli A.G."/>
            <person name="Puechmaille S.J."/>
            <person name="Fedrigo O."/>
            <person name="Jarvis E.D."/>
            <person name="Hiller M."/>
            <person name="Vernes S.C."/>
            <person name="Myers E.W."/>
            <person name="Teeling E.C."/>
        </authorList>
    </citation>
    <scope>NUCLEOTIDE SEQUENCE [LARGE SCALE GENOMIC DNA]</scope>
    <source>
        <strain evidence="2">MMolMol1</strain>
        <tissue evidence="2">Muscle</tissue>
    </source>
</reference>
<dbReference type="InParanoid" id="A0A7J8EE71"/>
<evidence type="ECO:0000313" key="3">
    <source>
        <dbReference type="Proteomes" id="UP000550707"/>
    </source>
</evidence>
<keyword evidence="3" id="KW-1185">Reference proteome</keyword>
<gene>
    <name evidence="2" type="ORF">HJG59_008881</name>
</gene>
<evidence type="ECO:0000256" key="1">
    <source>
        <dbReference type="SAM" id="MobiDB-lite"/>
    </source>
</evidence>
<organism evidence="2 3">
    <name type="scientific">Molossus molossus</name>
    <name type="common">Pallas' mastiff bat</name>
    <name type="synonym">Vespertilio molossus</name>
    <dbReference type="NCBI Taxonomy" id="27622"/>
    <lineage>
        <taxon>Eukaryota</taxon>
        <taxon>Metazoa</taxon>
        <taxon>Chordata</taxon>
        <taxon>Craniata</taxon>
        <taxon>Vertebrata</taxon>
        <taxon>Euteleostomi</taxon>
        <taxon>Mammalia</taxon>
        <taxon>Eutheria</taxon>
        <taxon>Laurasiatheria</taxon>
        <taxon>Chiroptera</taxon>
        <taxon>Yangochiroptera</taxon>
        <taxon>Molossidae</taxon>
        <taxon>Molossus</taxon>
    </lineage>
</organism>
<feature type="region of interest" description="Disordered" evidence="1">
    <location>
        <begin position="72"/>
        <end position="99"/>
    </location>
</feature>
<feature type="compositionally biased region" description="Basic and acidic residues" evidence="1">
    <location>
        <begin position="78"/>
        <end position="93"/>
    </location>
</feature>
<evidence type="ECO:0000313" key="2">
    <source>
        <dbReference type="EMBL" id="KAF6433828.1"/>
    </source>
</evidence>
<comment type="caution">
    <text evidence="2">The sequence shown here is derived from an EMBL/GenBank/DDBJ whole genome shotgun (WGS) entry which is preliminary data.</text>
</comment>
<accession>A0A7J8EE71</accession>
<proteinExistence type="predicted"/>
<protein>
    <submittedName>
        <fullName evidence="2">Uncharacterized protein</fullName>
    </submittedName>
</protein>
<dbReference type="EMBL" id="JACASF010000014">
    <property type="protein sequence ID" value="KAF6433828.1"/>
    <property type="molecule type" value="Genomic_DNA"/>
</dbReference>
<name>A0A7J8EE71_MOLMO</name>
<dbReference type="AlphaFoldDB" id="A0A7J8EE71"/>
<dbReference type="Proteomes" id="UP000550707">
    <property type="component" value="Unassembled WGS sequence"/>
</dbReference>
<sequence length="120" mass="13943">MEKPKMRRVQPQRKQENKKPCLMKSIYHASSVVPVSLLVPSRGIYIYTYIYLLSSPEDIFALIFRQSRRERERKKHQCERDTSTGCHPHDPNQDRGQTATEVHALSGNRTHVSLVRGPML</sequence>